<protein>
    <submittedName>
        <fullName evidence="8">Acyl-CoA dehydrogenase NM domain-like protein</fullName>
    </submittedName>
</protein>
<evidence type="ECO:0000259" key="7">
    <source>
        <dbReference type="PROSITE" id="PS50255"/>
    </source>
</evidence>
<dbReference type="InterPro" id="IPR046373">
    <property type="entry name" value="Acyl-CoA_Oxase/DH_mid-dom_sf"/>
</dbReference>
<feature type="domain" description="Cytochrome b5 heme-binding" evidence="7">
    <location>
        <begin position="2"/>
        <end position="78"/>
    </location>
</feature>
<dbReference type="PANTHER" id="PTHR48083:SF28">
    <property type="entry name" value="ACYL-COA DEHYDROGENASE FAMILY PROTEIN (AFU_ORTHOLOGUE AFUA_6G10880)-RELATED"/>
    <property type="match status" value="1"/>
</dbReference>
<dbReference type="GO" id="GO:0005737">
    <property type="term" value="C:cytoplasm"/>
    <property type="evidence" value="ECO:0007669"/>
    <property type="project" value="TreeGrafter"/>
</dbReference>
<dbReference type="PROSITE" id="PS50255">
    <property type="entry name" value="CYTOCHROME_B5_2"/>
    <property type="match status" value="1"/>
</dbReference>
<dbReference type="GO" id="GO:0050660">
    <property type="term" value="F:flavin adenine dinucleotide binding"/>
    <property type="evidence" value="ECO:0007669"/>
    <property type="project" value="InterPro"/>
</dbReference>
<accession>A0A8E2F6Y3</accession>
<evidence type="ECO:0000256" key="2">
    <source>
        <dbReference type="ARBA" id="ARBA00009347"/>
    </source>
</evidence>
<comment type="cofactor">
    <cofactor evidence="1">
        <name>FAD</name>
        <dbReference type="ChEBI" id="CHEBI:57692"/>
    </cofactor>
</comment>
<organism evidence="8 9">
    <name type="scientific">Glonium stellatum</name>
    <dbReference type="NCBI Taxonomy" id="574774"/>
    <lineage>
        <taxon>Eukaryota</taxon>
        <taxon>Fungi</taxon>
        <taxon>Dikarya</taxon>
        <taxon>Ascomycota</taxon>
        <taxon>Pezizomycotina</taxon>
        <taxon>Dothideomycetes</taxon>
        <taxon>Pleosporomycetidae</taxon>
        <taxon>Gloniales</taxon>
        <taxon>Gloniaceae</taxon>
        <taxon>Glonium</taxon>
    </lineage>
</organism>
<sequence>MSQRFSTADVASHNKADNLWIIVDEDVYDLTKFQDEHPGGKKILQRVAGKDASKQFWKYHNESILKKYQKQLQVGSLNSKSAPPTPRATPPATKEVVEPSAEPGVVAPQPGPAAEEEAEALDPYGDLVPYADPSWYQSYHSPYFNQSHADIRAEVRQWVEEDLMPNVTEWEENKKVPDNIYKAMGERGYLAGLMGVHYPTHLTKHRVQSVSPEKWDLFHEMLITDEISRAGSGGLVWNLIGGFGIGCPPLVKFGKKELVKRIVPGILNGDKRICLAITEPDAGSDVANLTCEAKLSEDGKHYIVNGEKKWITNGIWCDYFTTAVRTGGPGMNGISVLLIERSAGGVSTRKMDCQGVWSSGTTYITFEDVKVPVENLIGKENKGFKVIMTNFNHERIGIIIQCLRFSRVCYEESMKYAHKRRTFGKRLIDHPVIRLKLAHMARQIEASYNWLENLIYQCQKMGEMEAMLKLGGAIASLKAQSTTTFEFCAREASQIFGGLSYSRGGQGAKVERLYRDVRAYAIPGGSEEIMLDLSIRQALRVHKALGMKL</sequence>
<dbReference type="InterPro" id="IPR009100">
    <property type="entry name" value="AcylCoA_DH/oxidase_NM_dom_sf"/>
</dbReference>
<evidence type="ECO:0000256" key="3">
    <source>
        <dbReference type="ARBA" id="ARBA00022630"/>
    </source>
</evidence>
<dbReference type="SUPFAM" id="SSF55856">
    <property type="entry name" value="Cytochrome b5-like heme/steroid binding domain"/>
    <property type="match status" value="1"/>
</dbReference>
<dbReference type="Gene3D" id="2.40.110.10">
    <property type="entry name" value="Butyryl-CoA Dehydrogenase, subunit A, domain 2"/>
    <property type="match status" value="1"/>
</dbReference>
<dbReference type="InterPro" id="IPR006091">
    <property type="entry name" value="Acyl-CoA_Oxase/DH_mid-dom"/>
</dbReference>
<dbReference type="InterPro" id="IPR037069">
    <property type="entry name" value="AcylCoA_DH/ox_N_sf"/>
</dbReference>
<dbReference type="InterPro" id="IPR036250">
    <property type="entry name" value="AcylCo_DH-like_C"/>
</dbReference>
<keyword evidence="3" id="KW-0285">Flavoprotein</keyword>
<evidence type="ECO:0000313" key="9">
    <source>
        <dbReference type="Proteomes" id="UP000250140"/>
    </source>
</evidence>
<evidence type="ECO:0000256" key="4">
    <source>
        <dbReference type="ARBA" id="ARBA00022827"/>
    </source>
</evidence>
<dbReference type="EMBL" id="KV749121">
    <property type="protein sequence ID" value="OCL11068.1"/>
    <property type="molecule type" value="Genomic_DNA"/>
</dbReference>
<keyword evidence="9" id="KW-1185">Reference proteome</keyword>
<dbReference type="Gene3D" id="1.10.540.10">
    <property type="entry name" value="Acyl-CoA dehydrogenase/oxidase, N-terminal domain"/>
    <property type="match status" value="1"/>
</dbReference>
<dbReference type="GO" id="GO:0003995">
    <property type="term" value="F:acyl-CoA dehydrogenase activity"/>
    <property type="evidence" value="ECO:0007669"/>
    <property type="project" value="TreeGrafter"/>
</dbReference>
<dbReference type="InterPro" id="IPR050741">
    <property type="entry name" value="Acyl-CoA_dehydrogenase"/>
</dbReference>
<reference evidence="8 9" key="1">
    <citation type="journal article" date="2016" name="Nat. Commun.">
        <title>Ectomycorrhizal ecology is imprinted in the genome of the dominant symbiotic fungus Cenococcum geophilum.</title>
        <authorList>
            <consortium name="DOE Joint Genome Institute"/>
            <person name="Peter M."/>
            <person name="Kohler A."/>
            <person name="Ohm R.A."/>
            <person name="Kuo A."/>
            <person name="Krutzmann J."/>
            <person name="Morin E."/>
            <person name="Arend M."/>
            <person name="Barry K.W."/>
            <person name="Binder M."/>
            <person name="Choi C."/>
            <person name="Clum A."/>
            <person name="Copeland A."/>
            <person name="Grisel N."/>
            <person name="Haridas S."/>
            <person name="Kipfer T."/>
            <person name="LaButti K."/>
            <person name="Lindquist E."/>
            <person name="Lipzen A."/>
            <person name="Maire R."/>
            <person name="Meier B."/>
            <person name="Mihaltcheva S."/>
            <person name="Molinier V."/>
            <person name="Murat C."/>
            <person name="Poggeler S."/>
            <person name="Quandt C.A."/>
            <person name="Sperisen C."/>
            <person name="Tritt A."/>
            <person name="Tisserant E."/>
            <person name="Crous P.W."/>
            <person name="Henrissat B."/>
            <person name="Nehls U."/>
            <person name="Egli S."/>
            <person name="Spatafora J.W."/>
            <person name="Grigoriev I.V."/>
            <person name="Martin F.M."/>
        </authorList>
    </citation>
    <scope>NUCLEOTIDE SEQUENCE [LARGE SCALE GENOMIC DNA]</scope>
    <source>
        <strain evidence="8 9">CBS 207.34</strain>
    </source>
</reference>
<dbReference type="SUPFAM" id="SSF56645">
    <property type="entry name" value="Acyl-CoA dehydrogenase NM domain-like"/>
    <property type="match status" value="1"/>
</dbReference>
<dbReference type="OrthoDB" id="10254877at2759"/>
<dbReference type="Pfam" id="PF00441">
    <property type="entry name" value="Acyl-CoA_dh_1"/>
    <property type="match status" value="1"/>
</dbReference>
<dbReference type="SMART" id="SM01117">
    <property type="entry name" value="Cyt-b5"/>
    <property type="match status" value="1"/>
</dbReference>
<evidence type="ECO:0000256" key="1">
    <source>
        <dbReference type="ARBA" id="ARBA00001974"/>
    </source>
</evidence>
<dbReference type="PANTHER" id="PTHR48083">
    <property type="entry name" value="MEDIUM-CHAIN SPECIFIC ACYL-COA DEHYDROGENASE, MITOCHONDRIAL-RELATED"/>
    <property type="match status" value="1"/>
</dbReference>
<feature type="region of interest" description="Disordered" evidence="6">
    <location>
        <begin position="75"/>
        <end position="114"/>
    </location>
</feature>
<dbReference type="PRINTS" id="PR00363">
    <property type="entry name" value="CYTOCHROMEB5"/>
</dbReference>
<evidence type="ECO:0000256" key="6">
    <source>
        <dbReference type="SAM" id="MobiDB-lite"/>
    </source>
</evidence>
<dbReference type="Proteomes" id="UP000250140">
    <property type="component" value="Unassembled WGS sequence"/>
</dbReference>
<dbReference type="SUPFAM" id="SSF47203">
    <property type="entry name" value="Acyl-CoA dehydrogenase C-terminal domain-like"/>
    <property type="match status" value="1"/>
</dbReference>
<dbReference type="Pfam" id="PF00173">
    <property type="entry name" value="Cyt-b5"/>
    <property type="match status" value="1"/>
</dbReference>
<dbReference type="InterPro" id="IPR009075">
    <property type="entry name" value="AcylCo_DH/oxidase_C"/>
</dbReference>
<dbReference type="Gene3D" id="3.10.120.10">
    <property type="entry name" value="Cytochrome b5-like heme/steroid binding domain"/>
    <property type="match status" value="1"/>
</dbReference>
<evidence type="ECO:0000313" key="8">
    <source>
        <dbReference type="EMBL" id="OCL11068.1"/>
    </source>
</evidence>
<dbReference type="AlphaFoldDB" id="A0A8E2F6Y3"/>
<proteinExistence type="inferred from homology"/>
<dbReference type="GO" id="GO:0033539">
    <property type="term" value="P:fatty acid beta-oxidation using acyl-CoA dehydrogenase"/>
    <property type="evidence" value="ECO:0007669"/>
    <property type="project" value="TreeGrafter"/>
</dbReference>
<keyword evidence="5" id="KW-0560">Oxidoreductase</keyword>
<evidence type="ECO:0000256" key="5">
    <source>
        <dbReference type="ARBA" id="ARBA00023002"/>
    </source>
</evidence>
<dbReference type="InterPro" id="IPR013786">
    <property type="entry name" value="AcylCoA_DH/ox_N"/>
</dbReference>
<comment type="similarity">
    <text evidence="2">Belongs to the acyl-CoA dehydrogenase family.</text>
</comment>
<keyword evidence="4" id="KW-0274">FAD</keyword>
<gene>
    <name evidence="8" type="ORF">AOQ84DRAFT_202680</name>
</gene>
<dbReference type="InterPro" id="IPR001199">
    <property type="entry name" value="Cyt_B5-like_heme/steroid-bd"/>
</dbReference>
<dbReference type="InterPro" id="IPR036400">
    <property type="entry name" value="Cyt_B5-like_heme/steroid_sf"/>
</dbReference>
<name>A0A8E2F6Y3_9PEZI</name>
<dbReference type="Pfam" id="PF02770">
    <property type="entry name" value="Acyl-CoA_dh_M"/>
    <property type="match status" value="1"/>
</dbReference>
<dbReference type="Pfam" id="PF02771">
    <property type="entry name" value="Acyl-CoA_dh_N"/>
    <property type="match status" value="1"/>
</dbReference>
<dbReference type="Gene3D" id="1.20.140.10">
    <property type="entry name" value="Butyryl-CoA Dehydrogenase, subunit A, domain 3"/>
    <property type="match status" value="1"/>
</dbReference>